<feature type="transmembrane region" description="Helical" evidence="7">
    <location>
        <begin position="65"/>
        <end position="94"/>
    </location>
</feature>
<dbReference type="InterPro" id="IPR000515">
    <property type="entry name" value="MetI-like"/>
</dbReference>
<dbReference type="PROSITE" id="PS50928">
    <property type="entry name" value="ABC_TM1"/>
    <property type="match status" value="1"/>
</dbReference>
<dbReference type="Pfam" id="PF00528">
    <property type="entry name" value="BPD_transp_1"/>
    <property type="match status" value="1"/>
</dbReference>
<protein>
    <submittedName>
        <fullName evidence="9">ABC transporter permease</fullName>
    </submittedName>
</protein>
<evidence type="ECO:0000313" key="9">
    <source>
        <dbReference type="EMBL" id="MBC8576090.1"/>
    </source>
</evidence>
<comment type="caution">
    <text evidence="9">The sequence shown here is derived from an EMBL/GenBank/DDBJ whole genome shotgun (WGS) entry which is preliminary data.</text>
</comment>
<evidence type="ECO:0000256" key="3">
    <source>
        <dbReference type="ARBA" id="ARBA00022475"/>
    </source>
</evidence>
<feature type="domain" description="ABC transmembrane type-1" evidence="8">
    <location>
        <begin position="67"/>
        <end position="260"/>
    </location>
</feature>
<evidence type="ECO:0000256" key="7">
    <source>
        <dbReference type="RuleBase" id="RU363032"/>
    </source>
</evidence>
<dbReference type="Proteomes" id="UP000658131">
    <property type="component" value="Unassembled WGS sequence"/>
</dbReference>
<sequence length="277" mass="29976">MKRFSPRAKTLLLAFLLLALFFLYGGLFYPHPAGLPSGGSLEAPSFAHWLGTDDLGVDLYAQLSAGFFSSMAVGLAAAAFAFLLGGLAGVLAGLSSGAADALFSFLIQLFLSLPQLPVMVVIGAFFGQSAWNIILIVSLFSWAPIAKVLRARVRQIRGRPYLRLAESYGGRAGYLVSAHMLGELLPLLSVSALSVVGKAIVQEASLAYLGLSDPLSRSWGLLIQKCVSFPGIYFTPYWKWWLLPPVFALVLTVLCLRLFSRELETIWRREESDAAGA</sequence>
<evidence type="ECO:0000313" key="10">
    <source>
        <dbReference type="Proteomes" id="UP000658131"/>
    </source>
</evidence>
<name>A0ABR7NI98_9FIRM</name>
<keyword evidence="5 7" id="KW-1133">Transmembrane helix</keyword>
<reference evidence="9 10" key="1">
    <citation type="submission" date="2020-08" db="EMBL/GenBank/DDBJ databases">
        <title>Genome public.</title>
        <authorList>
            <person name="Liu C."/>
            <person name="Sun Q."/>
        </authorList>
    </citation>
    <scope>NUCLEOTIDE SEQUENCE [LARGE SCALE GENOMIC DNA]</scope>
    <source>
        <strain evidence="9 10">BX1</strain>
    </source>
</reference>
<keyword evidence="3" id="KW-1003">Cell membrane</keyword>
<keyword evidence="4 7" id="KW-0812">Transmembrane</keyword>
<evidence type="ECO:0000256" key="5">
    <source>
        <dbReference type="ARBA" id="ARBA00022989"/>
    </source>
</evidence>
<dbReference type="Gene3D" id="1.10.3720.10">
    <property type="entry name" value="MetI-like"/>
    <property type="match status" value="1"/>
</dbReference>
<gene>
    <name evidence="9" type="ORF">H8717_06670</name>
</gene>
<dbReference type="InterPro" id="IPR050366">
    <property type="entry name" value="BP-dependent_transpt_permease"/>
</dbReference>
<feature type="transmembrane region" description="Helical" evidence="7">
    <location>
        <begin position="131"/>
        <end position="151"/>
    </location>
</feature>
<organism evidence="9 10">
    <name type="scientific">Yanshouia hominis</name>
    <dbReference type="NCBI Taxonomy" id="2763673"/>
    <lineage>
        <taxon>Bacteria</taxon>
        <taxon>Bacillati</taxon>
        <taxon>Bacillota</taxon>
        <taxon>Clostridia</taxon>
        <taxon>Eubacteriales</taxon>
        <taxon>Oscillospiraceae</taxon>
        <taxon>Yanshouia</taxon>
    </lineage>
</organism>
<dbReference type="PANTHER" id="PTHR43386:SF1">
    <property type="entry name" value="D,D-DIPEPTIDE TRANSPORT SYSTEM PERMEASE PROTEIN DDPC-RELATED"/>
    <property type="match status" value="1"/>
</dbReference>
<dbReference type="SUPFAM" id="SSF161098">
    <property type="entry name" value="MetI-like"/>
    <property type="match status" value="1"/>
</dbReference>
<feature type="transmembrane region" description="Helical" evidence="7">
    <location>
        <begin position="240"/>
        <end position="259"/>
    </location>
</feature>
<evidence type="ECO:0000256" key="4">
    <source>
        <dbReference type="ARBA" id="ARBA00022692"/>
    </source>
</evidence>
<evidence type="ECO:0000256" key="6">
    <source>
        <dbReference type="ARBA" id="ARBA00023136"/>
    </source>
</evidence>
<dbReference type="EMBL" id="JACRTB010000008">
    <property type="protein sequence ID" value="MBC8576090.1"/>
    <property type="molecule type" value="Genomic_DNA"/>
</dbReference>
<keyword evidence="10" id="KW-1185">Reference proteome</keyword>
<evidence type="ECO:0000256" key="1">
    <source>
        <dbReference type="ARBA" id="ARBA00004651"/>
    </source>
</evidence>
<dbReference type="CDD" id="cd06261">
    <property type="entry name" value="TM_PBP2"/>
    <property type="match status" value="1"/>
</dbReference>
<accession>A0ABR7NI98</accession>
<feature type="transmembrane region" description="Helical" evidence="7">
    <location>
        <begin position="172"/>
        <end position="196"/>
    </location>
</feature>
<proteinExistence type="inferred from homology"/>
<comment type="similarity">
    <text evidence="7">Belongs to the binding-protein-dependent transport system permease family.</text>
</comment>
<dbReference type="PANTHER" id="PTHR43386">
    <property type="entry name" value="OLIGOPEPTIDE TRANSPORT SYSTEM PERMEASE PROTEIN APPC"/>
    <property type="match status" value="1"/>
</dbReference>
<comment type="subcellular location">
    <subcellularLocation>
        <location evidence="1 7">Cell membrane</location>
        <topology evidence="1 7">Multi-pass membrane protein</topology>
    </subcellularLocation>
</comment>
<evidence type="ECO:0000259" key="8">
    <source>
        <dbReference type="PROSITE" id="PS50928"/>
    </source>
</evidence>
<dbReference type="InterPro" id="IPR035906">
    <property type="entry name" value="MetI-like_sf"/>
</dbReference>
<keyword evidence="2 7" id="KW-0813">Transport</keyword>
<keyword evidence="6 7" id="KW-0472">Membrane</keyword>
<feature type="transmembrane region" description="Helical" evidence="7">
    <location>
        <begin position="101"/>
        <end position="125"/>
    </location>
</feature>
<evidence type="ECO:0000256" key="2">
    <source>
        <dbReference type="ARBA" id="ARBA00022448"/>
    </source>
</evidence>